<gene>
    <name evidence="8" type="ORF">COX36_01200</name>
</gene>
<keyword evidence="3 6" id="KW-0249">Electron transport</keyword>
<evidence type="ECO:0000256" key="4">
    <source>
        <dbReference type="ARBA" id="ARBA00023004"/>
    </source>
</evidence>
<name>A0A2G9YX56_9BACT</name>
<dbReference type="PANTHER" id="PTHR36923">
    <property type="entry name" value="FERREDOXIN"/>
    <property type="match status" value="1"/>
</dbReference>
<reference evidence="8 9" key="1">
    <citation type="submission" date="2017-09" db="EMBL/GenBank/DDBJ databases">
        <title>Depth-based differentiation of microbial function through sediment-hosted aquifers and enrichment of novel symbionts in the deep terrestrial subsurface.</title>
        <authorList>
            <person name="Probst A.J."/>
            <person name="Ladd B."/>
            <person name="Jarett J.K."/>
            <person name="Geller-Mcgrath D.E."/>
            <person name="Sieber C.M."/>
            <person name="Emerson J.B."/>
            <person name="Anantharaman K."/>
            <person name="Thomas B.C."/>
            <person name="Malmstrom R."/>
            <person name="Stieglmeier M."/>
            <person name="Klingl A."/>
            <person name="Woyke T."/>
            <person name="Ryan C.M."/>
            <person name="Banfield J.F."/>
        </authorList>
    </citation>
    <scope>NUCLEOTIDE SEQUENCE [LARGE SCALE GENOMIC DNA]</scope>
    <source>
        <strain evidence="8">CG23_combo_of_CG06-09_8_20_14_all_38_19</strain>
    </source>
</reference>
<sequence>MKIVVERKKCIGCGSCVALCPVFWEMGEDGKSNLKDSATNQNTGNQELEIEAIQCAQEAADACPVQIIHIEQ</sequence>
<evidence type="ECO:0000259" key="7">
    <source>
        <dbReference type="PROSITE" id="PS51379"/>
    </source>
</evidence>
<evidence type="ECO:0000256" key="5">
    <source>
        <dbReference type="ARBA" id="ARBA00023014"/>
    </source>
</evidence>
<feature type="domain" description="4Fe-4S ferredoxin-type" evidence="7">
    <location>
        <begin position="1"/>
        <end position="29"/>
    </location>
</feature>
<evidence type="ECO:0000256" key="3">
    <source>
        <dbReference type="ARBA" id="ARBA00022982"/>
    </source>
</evidence>
<dbReference type="PROSITE" id="PS00198">
    <property type="entry name" value="4FE4S_FER_1"/>
    <property type="match status" value="1"/>
</dbReference>
<evidence type="ECO:0000313" key="8">
    <source>
        <dbReference type="EMBL" id="PIP23836.1"/>
    </source>
</evidence>
<dbReference type="Gene3D" id="3.30.70.20">
    <property type="match status" value="1"/>
</dbReference>
<dbReference type="GO" id="GO:0009055">
    <property type="term" value="F:electron transfer activity"/>
    <property type="evidence" value="ECO:0007669"/>
    <property type="project" value="UniProtKB-UniRule"/>
</dbReference>
<dbReference type="AlphaFoldDB" id="A0A2G9YX56"/>
<dbReference type="GO" id="GO:0005506">
    <property type="term" value="F:iron ion binding"/>
    <property type="evidence" value="ECO:0007669"/>
    <property type="project" value="UniProtKB-UniRule"/>
</dbReference>
<accession>A0A2G9YX56</accession>
<dbReference type="GO" id="GO:0051536">
    <property type="term" value="F:iron-sulfur cluster binding"/>
    <property type="evidence" value="ECO:0007669"/>
    <property type="project" value="UniProtKB-KW"/>
</dbReference>
<dbReference type="InterPro" id="IPR051269">
    <property type="entry name" value="Fe-S_cluster_ET"/>
</dbReference>
<evidence type="ECO:0000256" key="2">
    <source>
        <dbReference type="ARBA" id="ARBA00022723"/>
    </source>
</evidence>
<protein>
    <recommendedName>
        <fullName evidence="6">Ferredoxin</fullName>
    </recommendedName>
</protein>
<evidence type="ECO:0000313" key="9">
    <source>
        <dbReference type="Proteomes" id="UP000230273"/>
    </source>
</evidence>
<dbReference type="InterPro" id="IPR017896">
    <property type="entry name" value="4Fe4S_Fe-S-bd"/>
</dbReference>
<keyword evidence="5 6" id="KW-0411">Iron-sulfur</keyword>
<keyword evidence="4 6" id="KW-0408">Iron</keyword>
<keyword evidence="2 6" id="KW-0479">Metal-binding</keyword>
<dbReference type="PRINTS" id="PR00352">
    <property type="entry name" value="3FE4SFRDOXIN"/>
</dbReference>
<dbReference type="PROSITE" id="PS51379">
    <property type="entry name" value="4FE4S_FER_2"/>
    <property type="match status" value="1"/>
</dbReference>
<proteinExistence type="predicted"/>
<dbReference type="InterPro" id="IPR017900">
    <property type="entry name" value="4Fe4S_Fe_S_CS"/>
</dbReference>
<dbReference type="Proteomes" id="UP000230273">
    <property type="component" value="Unassembled WGS sequence"/>
</dbReference>
<keyword evidence="1 6" id="KW-0813">Transport</keyword>
<comment type="function">
    <text evidence="6">Ferredoxins are iron-sulfur proteins that transfer electrons in a wide variety of metabolic reactions.</text>
</comment>
<dbReference type="InterPro" id="IPR001080">
    <property type="entry name" value="3Fe4S_ferredoxin"/>
</dbReference>
<comment type="caution">
    <text evidence="8">The sequence shown here is derived from an EMBL/GenBank/DDBJ whole genome shotgun (WGS) entry which is preliminary data.</text>
</comment>
<dbReference type="Pfam" id="PF13459">
    <property type="entry name" value="Fer4_15"/>
    <property type="match status" value="1"/>
</dbReference>
<evidence type="ECO:0000256" key="1">
    <source>
        <dbReference type="ARBA" id="ARBA00022448"/>
    </source>
</evidence>
<organism evidence="8 9">
    <name type="scientific">Candidatus Nealsonbacteria bacterium CG23_combo_of_CG06-09_8_20_14_all_38_19</name>
    <dbReference type="NCBI Taxonomy" id="1974721"/>
    <lineage>
        <taxon>Bacteria</taxon>
        <taxon>Candidatus Nealsoniibacteriota</taxon>
    </lineage>
</organism>
<dbReference type="EMBL" id="PCRP01000017">
    <property type="protein sequence ID" value="PIP23836.1"/>
    <property type="molecule type" value="Genomic_DNA"/>
</dbReference>
<dbReference type="PANTHER" id="PTHR36923:SF3">
    <property type="entry name" value="FERREDOXIN"/>
    <property type="match status" value="1"/>
</dbReference>
<evidence type="ECO:0000256" key="6">
    <source>
        <dbReference type="RuleBase" id="RU368020"/>
    </source>
</evidence>
<dbReference type="SUPFAM" id="SSF54862">
    <property type="entry name" value="4Fe-4S ferredoxins"/>
    <property type="match status" value="1"/>
</dbReference>